<dbReference type="RefSeq" id="WP_094102252.1">
    <property type="nucleotide sequence ID" value="NZ_LUTQ01000088.1"/>
</dbReference>
<keyword evidence="4" id="KW-1185">Reference proteome</keyword>
<proteinExistence type="predicted"/>
<accession>A0ABX3XBY2</accession>
<dbReference type="Gene3D" id="2.10.109.10">
    <property type="entry name" value="Umud Fragment, subunit A"/>
    <property type="match status" value="1"/>
</dbReference>
<protein>
    <submittedName>
        <fullName evidence="3">Repressor</fullName>
    </submittedName>
</protein>
<dbReference type="Gene3D" id="1.10.260.40">
    <property type="entry name" value="lambda repressor-like DNA-binding domains"/>
    <property type="match status" value="2"/>
</dbReference>
<evidence type="ECO:0000313" key="3">
    <source>
        <dbReference type="EMBL" id="OSN04713.1"/>
    </source>
</evidence>
<dbReference type="EMBL" id="LUTQ01000088">
    <property type="protein sequence ID" value="OSN04713.1"/>
    <property type="molecule type" value="Genomic_DNA"/>
</dbReference>
<name>A0ABX3XBY2_9GAMM</name>
<gene>
    <name evidence="3" type="ORF">AU512_16125</name>
</gene>
<organism evidence="3 4">
    <name type="scientific">Lonsdalea iberica</name>
    <dbReference type="NCBI Taxonomy" id="1082703"/>
    <lineage>
        <taxon>Bacteria</taxon>
        <taxon>Pseudomonadati</taxon>
        <taxon>Pseudomonadota</taxon>
        <taxon>Gammaproteobacteria</taxon>
        <taxon>Enterobacterales</taxon>
        <taxon>Pectobacteriaceae</taxon>
        <taxon>Lonsdalea</taxon>
    </lineage>
</organism>
<dbReference type="InterPro" id="IPR001387">
    <property type="entry name" value="Cro/C1-type_HTH"/>
</dbReference>
<reference evidence="3 4" key="1">
    <citation type="submission" date="2016-02" db="EMBL/GenBank/DDBJ databases">
        <title>Species-wide whole genome sequencing reveals diversity, host range in Lonsdalea quercina.</title>
        <authorList>
            <person name="Li Y."/>
        </authorList>
    </citation>
    <scope>NUCLEOTIDE SEQUENCE [LARGE SCALE GENOMIC DNA]</scope>
    <source>
        <strain evidence="3 4">LMG 26265</strain>
    </source>
</reference>
<dbReference type="CDD" id="cd00093">
    <property type="entry name" value="HTH_XRE"/>
    <property type="match status" value="1"/>
</dbReference>
<dbReference type="InterPro" id="IPR010982">
    <property type="entry name" value="Lambda_DNA-bd_dom_sf"/>
</dbReference>
<sequence length="282" mass="30500">MNDEDLDTQALIERIGASYGVSTQRALAEVLGVPPNSISTWVQRNSFPGKAIIQCSLDTGADLNWLLTGKFSNSNLRDEPSLKGKALYDEIMASGGKSVLRRILDAYGFSMQKDLAELLDISSGTISTWIKRGYFPGDVVVSCALDTGVSLRWLATGKGDMFDVPSQGAATTKAISIPKQKLESGVLSDAGEWQMDAALSAVDKRFLVFIDGVSHSWLVNTDVKNVGNGRWVINIDNFYDVYDIARLPGGKLKLSNNSVSFDCNASDVTPFGAVLFTLEKNG</sequence>
<dbReference type="InterPro" id="IPR032499">
    <property type="entry name" value="Phage_CI_C"/>
</dbReference>
<evidence type="ECO:0000259" key="2">
    <source>
        <dbReference type="Pfam" id="PF16452"/>
    </source>
</evidence>
<dbReference type="Proteomes" id="UP000194040">
    <property type="component" value="Unassembled WGS sequence"/>
</dbReference>
<dbReference type="Pfam" id="PF07022">
    <property type="entry name" value="Phage_CI_repr"/>
    <property type="match status" value="2"/>
</dbReference>
<evidence type="ECO:0000259" key="1">
    <source>
        <dbReference type="Pfam" id="PF07022"/>
    </source>
</evidence>
<feature type="domain" description="Bacteriophage CI repressor N-terminal" evidence="1">
    <location>
        <begin position="10"/>
        <end position="70"/>
    </location>
</feature>
<feature type="domain" description="Bacteriophage CI repressor N-terminal" evidence="1">
    <location>
        <begin position="99"/>
        <end position="162"/>
    </location>
</feature>
<feature type="domain" description="Bacteriophage CI repressor C-terminal" evidence="2">
    <location>
        <begin position="176"/>
        <end position="272"/>
    </location>
</feature>
<comment type="caution">
    <text evidence="3">The sequence shown here is derived from an EMBL/GenBank/DDBJ whole genome shotgun (WGS) entry which is preliminary data.</text>
</comment>
<dbReference type="Pfam" id="PF16452">
    <property type="entry name" value="Phage_CI_C"/>
    <property type="match status" value="1"/>
</dbReference>
<dbReference type="InterPro" id="IPR010744">
    <property type="entry name" value="Phage_CI_N"/>
</dbReference>
<evidence type="ECO:0000313" key="4">
    <source>
        <dbReference type="Proteomes" id="UP000194040"/>
    </source>
</evidence>